<evidence type="ECO:0000313" key="3">
    <source>
        <dbReference type="Proteomes" id="UP000006729"/>
    </source>
</evidence>
<dbReference type="HOGENOM" id="CLU_1743656_0_0_1"/>
<protein>
    <submittedName>
        <fullName evidence="2">Uncharacterized protein</fullName>
    </submittedName>
</protein>
<gene>
    <name evidence="2" type="ORF">POPTR_006G261400</name>
</gene>
<accession>B9HAU2</accession>
<dbReference type="EMBL" id="CM009295">
    <property type="protein sequence ID" value="PNT33866.1"/>
    <property type="molecule type" value="Genomic_DNA"/>
</dbReference>
<evidence type="ECO:0000313" key="2">
    <source>
        <dbReference type="EMBL" id="PNT33866.1"/>
    </source>
</evidence>
<dbReference type="Proteomes" id="UP000006729">
    <property type="component" value="Chromosome 6"/>
</dbReference>
<name>B9HAU2_POPTR</name>
<feature type="transmembrane region" description="Helical" evidence="1">
    <location>
        <begin position="12"/>
        <end position="32"/>
    </location>
</feature>
<proteinExistence type="predicted"/>
<organism evidence="2 3">
    <name type="scientific">Populus trichocarpa</name>
    <name type="common">Western balsam poplar</name>
    <name type="synonym">Populus balsamifera subsp. trichocarpa</name>
    <dbReference type="NCBI Taxonomy" id="3694"/>
    <lineage>
        <taxon>Eukaryota</taxon>
        <taxon>Viridiplantae</taxon>
        <taxon>Streptophyta</taxon>
        <taxon>Embryophyta</taxon>
        <taxon>Tracheophyta</taxon>
        <taxon>Spermatophyta</taxon>
        <taxon>Magnoliopsida</taxon>
        <taxon>eudicotyledons</taxon>
        <taxon>Gunneridae</taxon>
        <taxon>Pentapetalae</taxon>
        <taxon>rosids</taxon>
        <taxon>fabids</taxon>
        <taxon>Malpighiales</taxon>
        <taxon>Salicaceae</taxon>
        <taxon>Saliceae</taxon>
        <taxon>Populus</taxon>
    </lineage>
</organism>
<keyword evidence="3" id="KW-1185">Reference proteome</keyword>
<keyword evidence="1" id="KW-1133">Transmembrane helix</keyword>
<keyword evidence="1" id="KW-0472">Membrane</keyword>
<sequence length="150" mass="17624">MEFHRSLQHSTIWWMLISAFCWMHFAMSELMVQMGIEPDIPNNTGCHAWCDSIQSKEAMTIIKKNMDQHLVGIYSSLINGFRRCERLDEVWIVFWNRKAMRYRTLKHVSSLKLDPVQIIQNQFLLDFGEGLALPNPLLMLNHQASLFIEV</sequence>
<dbReference type="InParanoid" id="B9HAU2"/>
<evidence type="ECO:0000256" key="1">
    <source>
        <dbReference type="SAM" id="Phobius"/>
    </source>
</evidence>
<reference evidence="2 3" key="1">
    <citation type="journal article" date="2006" name="Science">
        <title>The genome of black cottonwood, Populus trichocarpa (Torr. &amp; Gray).</title>
        <authorList>
            <person name="Tuskan G.A."/>
            <person name="Difazio S."/>
            <person name="Jansson S."/>
            <person name="Bohlmann J."/>
            <person name="Grigoriev I."/>
            <person name="Hellsten U."/>
            <person name="Putnam N."/>
            <person name="Ralph S."/>
            <person name="Rombauts S."/>
            <person name="Salamov A."/>
            <person name="Schein J."/>
            <person name="Sterck L."/>
            <person name="Aerts A."/>
            <person name="Bhalerao R.R."/>
            <person name="Bhalerao R.P."/>
            <person name="Blaudez D."/>
            <person name="Boerjan W."/>
            <person name="Brun A."/>
            <person name="Brunner A."/>
            <person name="Busov V."/>
            <person name="Campbell M."/>
            <person name="Carlson J."/>
            <person name="Chalot M."/>
            <person name="Chapman J."/>
            <person name="Chen G.L."/>
            <person name="Cooper D."/>
            <person name="Coutinho P.M."/>
            <person name="Couturier J."/>
            <person name="Covert S."/>
            <person name="Cronk Q."/>
            <person name="Cunningham R."/>
            <person name="Davis J."/>
            <person name="Degroeve S."/>
            <person name="Dejardin A."/>
            <person name="Depamphilis C."/>
            <person name="Detter J."/>
            <person name="Dirks B."/>
            <person name="Dubchak I."/>
            <person name="Duplessis S."/>
            <person name="Ehlting J."/>
            <person name="Ellis B."/>
            <person name="Gendler K."/>
            <person name="Goodstein D."/>
            <person name="Gribskov M."/>
            <person name="Grimwood J."/>
            <person name="Groover A."/>
            <person name="Gunter L."/>
            <person name="Hamberger B."/>
            <person name="Heinze B."/>
            <person name="Helariutta Y."/>
            <person name="Henrissat B."/>
            <person name="Holligan D."/>
            <person name="Holt R."/>
            <person name="Huang W."/>
            <person name="Islam-Faridi N."/>
            <person name="Jones S."/>
            <person name="Jones-Rhoades M."/>
            <person name="Jorgensen R."/>
            <person name="Joshi C."/>
            <person name="Kangasjarvi J."/>
            <person name="Karlsson J."/>
            <person name="Kelleher C."/>
            <person name="Kirkpatrick R."/>
            <person name="Kirst M."/>
            <person name="Kohler A."/>
            <person name="Kalluri U."/>
            <person name="Larimer F."/>
            <person name="Leebens-Mack J."/>
            <person name="Leple J.C."/>
            <person name="Locascio P."/>
            <person name="Lou Y."/>
            <person name="Lucas S."/>
            <person name="Martin F."/>
            <person name="Montanini B."/>
            <person name="Napoli C."/>
            <person name="Nelson D.R."/>
            <person name="Nelson C."/>
            <person name="Nieminen K."/>
            <person name="Nilsson O."/>
            <person name="Pereda V."/>
            <person name="Peter G."/>
            <person name="Philippe R."/>
            <person name="Pilate G."/>
            <person name="Poliakov A."/>
            <person name="Razumovskaya J."/>
            <person name="Richardson P."/>
            <person name="Rinaldi C."/>
            <person name="Ritland K."/>
            <person name="Rouze P."/>
            <person name="Ryaboy D."/>
            <person name="Schmutz J."/>
            <person name="Schrader J."/>
            <person name="Segerman B."/>
            <person name="Shin H."/>
            <person name="Siddiqui A."/>
            <person name="Sterky F."/>
            <person name="Terry A."/>
            <person name="Tsai C.J."/>
            <person name="Uberbacher E."/>
            <person name="Unneberg P."/>
            <person name="Vahala J."/>
            <person name="Wall K."/>
            <person name="Wessler S."/>
            <person name="Yang G."/>
            <person name="Yin T."/>
            <person name="Douglas C."/>
            <person name="Marra M."/>
            <person name="Sandberg G."/>
            <person name="Van de Peer Y."/>
            <person name="Rokhsar D."/>
        </authorList>
    </citation>
    <scope>NUCLEOTIDE SEQUENCE [LARGE SCALE GENOMIC DNA]</scope>
    <source>
        <strain evidence="3">cv. Nisqually</strain>
    </source>
</reference>
<keyword evidence="1" id="KW-0812">Transmembrane</keyword>
<dbReference type="AlphaFoldDB" id="B9HAU2"/>